<dbReference type="PANTHER" id="PTHR22600">
    <property type="entry name" value="BETA-HEXOSAMINIDASE"/>
    <property type="match status" value="1"/>
</dbReference>
<dbReference type="InterPro" id="IPR025705">
    <property type="entry name" value="Beta_hexosaminidase_sua/sub"/>
</dbReference>
<evidence type="ECO:0000256" key="7">
    <source>
        <dbReference type="ARBA" id="ARBA00023295"/>
    </source>
</evidence>
<protein>
    <recommendedName>
        <fullName evidence="3">beta-N-acetylhexosaminidase</fullName>
        <ecNumber evidence="3">3.2.1.52</ecNumber>
    </recommendedName>
</protein>
<dbReference type="Gene3D" id="2.80.10.50">
    <property type="match status" value="1"/>
</dbReference>
<dbReference type="GO" id="GO:0004563">
    <property type="term" value="F:beta-N-acetylhexosaminidase activity"/>
    <property type="evidence" value="ECO:0007669"/>
    <property type="project" value="UniProtKB-EC"/>
</dbReference>
<keyword evidence="5" id="KW-0378">Hydrolase</keyword>
<dbReference type="AlphaFoldDB" id="A0A5A8CE42"/>
<evidence type="ECO:0000313" key="13">
    <source>
        <dbReference type="EMBL" id="KAA0150959.1"/>
    </source>
</evidence>
<dbReference type="SUPFAM" id="SSF50370">
    <property type="entry name" value="Ricin B-like lectins"/>
    <property type="match status" value="1"/>
</dbReference>
<dbReference type="Gene3D" id="3.30.379.10">
    <property type="entry name" value="Chitobiase/beta-hexosaminidase domain 2-like"/>
    <property type="match status" value="1"/>
</dbReference>
<keyword evidence="4 9" id="KW-0732">Signal</keyword>
<name>A0A5A8CE42_CAFRO</name>
<evidence type="ECO:0000259" key="10">
    <source>
        <dbReference type="Pfam" id="PF00652"/>
    </source>
</evidence>
<proteinExistence type="inferred from homology"/>
<dbReference type="SUPFAM" id="SSF51445">
    <property type="entry name" value="(Trans)glycosidases"/>
    <property type="match status" value="1"/>
</dbReference>
<dbReference type="SUPFAM" id="SSF55545">
    <property type="entry name" value="beta-N-acetylhexosaminidase-like domain"/>
    <property type="match status" value="1"/>
</dbReference>
<evidence type="ECO:0000256" key="5">
    <source>
        <dbReference type="ARBA" id="ARBA00022801"/>
    </source>
</evidence>
<dbReference type="InterPro" id="IPR035992">
    <property type="entry name" value="Ricin_B-like_lectins"/>
</dbReference>
<dbReference type="PANTHER" id="PTHR22600:SF26">
    <property type="entry name" value="BETA-N-ACETYLHEXOSAMINIDASE"/>
    <property type="match status" value="1"/>
</dbReference>
<feature type="active site" description="Proton donor" evidence="8">
    <location>
        <position position="307"/>
    </location>
</feature>
<feature type="domain" description="Glycoside hydrolase family 20 catalytic" evidence="11">
    <location>
        <begin position="154"/>
        <end position="390"/>
    </location>
</feature>
<evidence type="ECO:0000256" key="2">
    <source>
        <dbReference type="ARBA" id="ARBA00006285"/>
    </source>
</evidence>
<dbReference type="InterPro" id="IPR015883">
    <property type="entry name" value="Glyco_hydro_20_cat"/>
</dbReference>
<feature type="domain" description="Beta-hexosaminidase eukaryotic type N-terminal" evidence="12">
    <location>
        <begin position="27"/>
        <end position="134"/>
    </location>
</feature>
<evidence type="ECO:0000259" key="11">
    <source>
        <dbReference type="Pfam" id="PF00728"/>
    </source>
</evidence>
<evidence type="ECO:0000256" key="4">
    <source>
        <dbReference type="ARBA" id="ARBA00022729"/>
    </source>
</evidence>
<dbReference type="InterPro" id="IPR029019">
    <property type="entry name" value="HEX_eukaryotic_N"/>
</dbReference>
<comment type="caution">
    <text evidence="13">The sequence shown here is derived from an EMBL/GenBank/DDBJ whole genome shotgun (WGS) entry which is preliminary data.</text>
</comment>
<feature type="domain" description="Ricin B lectin" evidence="10">
    <location>
        <begin position="607"/>
        <end position="665"/>
    </location>
</feature>
<dbReference type="Pfam" id="PF00728">
    <property type="entry name" value="Glyco_hydro_20"/>
    <property type="match status" value="1"/>
</dbReference>
<dbReference type="EC" id="3.2.1.52" evidence="3"/>
<keyword evidence="7" id="KW-0326">Glycosidase</keyword>
<evidence type="ECO:0000259" key="12">
    <source>
        <dbReference type="Pfam" id="PF14845"/>
    </source>
</evidence>
<dbReference type="Pfam" id="PF00652">
    <property type="entry name" value="Ricin_B_lectin"/>
    <property type="match status" value="1"/>
</dbReference>
<sequence length="671" mass="69701">MRATAVALLACAFSLADAQGLGHLPLWPLPRSVTTGGPALVPLSPFFSFTTSSPSARLARAMARYSSIISLNEEGGPVQLEEATIAVASADESLNSSTSYAYSLSFDAAASSAVQISADTIYGAMYAMETFSQMVDGAGNALASAVTVKDAPAFVHRGLLVDTGRRFWPVSALQTTIDAVSYMRGNVIHLHMSDFCRLAVASEKYPAITAALTGDYAGYYSQAEVADLVAYAADRGVRIMPEVDLPGHAKGLAPAQAYGLEFCQTGSGPLTQIFDDPAGKSRGVLGGLLSELSPLFPDELLHIGADETAVKGRCPESGTTSLESWAVGLVQKGLGRTPVGWEEILFDSHAASNGTVVNAWAKYTAVDVVKKGFRAIESASSHFYLNYVSQPYTGMWRDIAPGLSGQQLALVLGGEASIWTDDTCIVEQCGAAAGPPPSGHALFPPAMDQPFATAIHGIVWPRAAVALGSFWGYDASVQASDPAFVDRYRAVGDRLLRRSVPACPDACSCDYTQRCGKSFQPCSDPVPRTNVVTHPCIDPNAPGGGAASMEWAFNAGGTVSLKANASLCLGVSGTDPSSGFPSVALQPCPAAGASPPPDMQFRFKGSQVVNAAKGDCLDITGSDSAPGANVELFPCGAEGQANQAWTLDASLGRVVTSLDGQCLAACGAPPS</sequence>
<evidence type="ECO:0000256" key="8">
    <source>
        <dbReference type="PIRSR" id="PIRSR625705-1"/>
    </source>
</evidence>
<keyword evidence="6" id="KW-0325">Glycoprotein</keyword>
<evidence type="ECO:0000256" key="3">
    <source>
        <dbReference type="ARBA" id="ARBA00012663"/>
    </source>
</evidence>
<feature type="chain" id="PRO_5022763587" description="beta-N-acetylhexosaminidase" evidence="9">
    <location>
        <begin position="19"/>
        <end position="671"/>
    </location>
</feature>
<comment type="similarity">
    <text evidence="2">Belongs to the glycosyl hydrolase 20 family.</text>
</comment>
<dbReference type="Pfam" id="PF14845">
    <property type="entry name" value="Glycohydro_20b2"/>
    <property type="match status" value="1"/>
</dbReference>
<evidence type="ECO:0000256" key="9">
    <source>
        <dbReference type="SAM" id="SignalP"/>
    </source>
</evidence>
<feature type="signal peptide" evidence="9">
    <location>
        <begin position="1"/>
        <end position="18"/>
    </location>
</feature>
<dbReference type="Gene3D" id="3.20.20.80">
    <property type="entry name" value="Glycosidases"/>
    <property type="match status" value="1"/>
</dbReference>
<reference evidence="13 14" key="1">
    <citation type="submission" date="2019-07" db="EMBL/GenBank/DDBJ databases">
        <title>Genomes of Cafeteria roenbergensis.</title>
        <authorList>
            <person name="Fischer M.G."/>
            <person name="Hackl T."/>
            <person name="Roman M."/>
        </authorList>
    </citation>
    <scope>NUCLEOTIDE SEQUENCE [LARGE SCALE GENOMIC DNA]</scope>
    <source>
        <strain evidence="13 14">BVI</strain>
    </source>
</reference>
<evidence type="ECO:0000256" key="6">
    <source>
        <dbReference type="ARBA" id="ARBA00023180"/>
    </source>
</evidence>
<dbReference type="InterPro" id="IPR000772">
    <property type="entry name" value="Ricin_B_lectin"/>
</dbReference>
<evidence type="ECO:0000256" key="1">
    <source>
        <dbReference type="ARBA" id="ARBA00001231"/>
    </source>
</evidence>
<dbReference type="InterPro" id="IPR017853">
    <property type="entry name" value="GH"/>
</dbReference>
<dbReference type="PRINTS" id="PR00738">
    <property type="entry name" value="GLHYDRLASE20"/>
</dbReference>
<dbReference type="Proteomes" id="UP000323011">
    <property type="component" value="Unassembled WGS sequence"/>
</dbReference>
<gene>
    <name evidence="13" type="ORF">FNF29_04849</name>
</gene>
<dbReference type="GO" id="GO:0005975">
    <property type="term" value="P:carbohydrate metabolic process"/>
    <property type="evidence" value="ECO:0007669"/>
    <property type="project" value="InterPro"/>
</dbReference>
<keyword evidence="14" id="KW-1185">Reference proteome</keyword>
<dbReference type="GO" id="GO:0030203">
    <property type="term" value="P:glycosaminoglycan metabolic process"/>
    <property type="evidence" value="ECO:0007669"/>
    <property type="project" value="TreeGrafter"/>
</dbReference>
<evidence type="ECO:0000313" key="14">
    <source>
        <dbReference type="Proteomes" id="UP000323011"/>
    </source>
</evidence>
<accession>A0A5A8CE42</accession>
<dbReference type="CDD" id="cd00161">
    <property type="entry name" value="beta-trefoil_Ricin-like"/>
    <property type="match status" value="1"/>
</dbReference>
<dbReference type="GO" id="GO:0016020">
    <property type="term" value="C:membrane"/>
    <property type="evidence" value="ECO:0007669"/>
    <property type="project" value="TreeGrafter"/>
</dbReference>
<organism evidence="13 14">
    <name type="scientific">Cafeteria roenbergensis</name>
    <name type="common">Marine flagellate</name>
    <dbReference type="NCBI Taxonomy" id="33653"/>
    <lineage>
        <taxon>Eukaryota</taxon>
        <taxon>Sar</taxon>
        <taxon>Stramenopiles</taxon>
        <taxon>Bigyra</taxon>
        <taxon>Opalozoa</taxon>
        <taxon>Bicosoecida</taxon>
        <taxon>Cafeteriaceae</taxon>
        <taxon>Cafeteria</taxon>
    </lineage>
</organism>
<dbReference type="InterPro" id="IPR029018">
    <property type="entry name" value="Hex-like_dom2"/>
</dbReference>
<dbReference type="PROSITE" id="PS50231">
    <property type="entry name" value="RICIN_B_LECTIN"/>
    <property type="match status" value="1"/>
</dbReference>
<comment type="catalytic activity">
    <reaction evidence="1">
        <text>Hydrolysis of terminal non-reducing N-acetyl-D-hexosamine residues in N-acetyl-beta-D-hexosaminides.</text>
        <dbReference type="EC" id="3.2.1.52"/>
    </reaction>
</comment>
<dbReference type="EMBL" id="VLTN01000030">
    <property type="protein sequence ID" value="KAA0150959.1"/>
    <property type="molecule type" value="Genomic_DNA"/>
</dbReference>